<dbReference type="InterPro" id="IPR057683">
    <property type="entry name" value="DUF7923"/>
</dbReference>
<keyword evidence="1" id="KW-0479">Metal-binding</keyword>
<feature type="zinc finger region" description="C3H1-type" evidence="1">
    <location>
        <begin position="168"/>
        <end position="196"/>
    </location>
</feature>
<keyword evidence="5" id="KW-1185">Reference proteome</keyword>
<dbReference type="InterPro" id="IPR057654">
    <property type="entry name" value="Znf-CCCH_tandem"/>
</dbReference>
<dbReference type="Pfam" id="PF25542">
    <property type="entry name" value="zf-CCCH_12"/>
    <property type="match status" value="1"/>
</dbReference>
<evidence type="ECO:0000259" key="3">
    <source>
        <dbReference type="PROSITE" id="PS50103"/>
    </source>
</evidence>
<evidence type="ECO:0000256" key="1">
    <source>
        <dbReference type="PROSITE-ProRule" id="PRU00723"/>
    </source>
</evidence>
<feature type="region of interest" description="Disordered" evidence="2">
    <location>
        <begin position="69"/>
        <end position="110"/>
    </location>
</feature>
<dbReference type="PANTHER" id="PTHR37543:SF1">
    <property type="entry name" value="CCCH ZINC FINGER DNA BINDING PROTEIN (AFU_ORTHOLOGUE AFUA_5G12760)"/>
    <property type="match status" value="1"/>
</dbReference>
<evidence type="ECO:0000313" key="4">
    <source>
        <dbReference type="EMBL" id="KAL1844774.1"/>
    </source>
</evidence>
<dbReference type="Pfam" id="PF25540">
    <property type="entry name" value="DUF7923"/>
    <property type="match status" value="1"/>
</dbReference>
<proteinExistence type="predicted"/>
<dbReference type="Gene3D" id="4.10.1000.40">
    <property type="match status" value="1"/>
</dbReference>
<dbReference type="PROSITE" id="PS50103">
    <property type="entry name" value="ZF_C3H1"/>
    <property type="match status" value="1"/>
</dbReference>
<protein>
    <recommendedName>
        <fullName evidence="3">C3H1-type domain-containing protein</fullName>
    </recommendedName>
</protein>
<reference evidence="4 5" key="1">
    <citation type="journal article" date="2024" name="Commun. Biol.">
        <title>Comparative genomic analysis of thermophilic fungi reveals convergent evolutionary adaptations and gene losses.</title>
        <authorList>
            <person name="Steindorff A.S."/>
            <person name="Aguilar-Pontes M.V."/>
            <person name="Robinson A.J."/>
            <person name="Andreopoulos B."/>
            <person name="LaButti K."/>
            <person name="Kuo A."/>
            <person name="Mondo S."/>
            <person name="Riley R."/>
            <person name="Otillar R."/>
            <person name="Haridas S."/>
            <person name="Lipzen A."/>
            <person name="Grimwood J."/>
            <person name="Schmutz J."/>
            <person name="Clum A."/>
            <person name="Reid I.D."/>
            <person name="Moisan M.C."/>
            <person name="Butler G."/>
            <person name="Nguyen T.T.M."/>
            <person name="Dewar K."/>
            <person name="Conant G."/>
            <person name="Drula E."/>
            <person name="Henrissat B."/>
            <person name="Hansel C."/>
            <person name="Singer S."/>
            <person name="Hutchinson M.I."/>
            <person name="de Vries R.P."/>
            <person name="Natvig D.O."/>
            <person name="Powell A.J."/>
            <person name="Tsang A."/>
            <person name="Grigoriev I.V."/>
        </authorList>
    </citation>
    <scope>NUCLEOTIDE SEQUENCE [LARGE SCALE GENOMIC DNA]</scope>
    <source>
        <strain evidence="4 5">ATCC 24622</strain>
    </source>
</reference>
<evidence type="ECO:0000256" key="2">
    <source>
        <dbReference type="SAM" id="MobiDB-lite"/>
    </source>
</evidence>
<dbReference type="InterPro" id="IPR000571">
    <property type="entry name" value="Znf_CCCH"/>
</dbReference>
<organism evidence="4 5">
    <name type="scientific">Phialemonium thermophilum</name>
    <dbReference type="NCBI Taxonomy" id="223376"/>
    <lineage>
        <taxon>Eukaryota</taxon>
        <taxon>Fungi</taxon>
        <taxon>Dikarya</taxon>
        <taxon>Ascomycota</taxon>
        <taxon>Pezizomycotina</taxon>
        <taxon>Sordariomycetes</taxon>
        <taxon>Sordariomycetidae</taxon>
        <taxon>Cephalothecales</taxon>
        <taxon>Cephalothecaceae</taxon>
        <taxon>Phialemonium</taxon>
    </lineage>
</organism>
<dbReference type="Proteomes" id="UP001586593">
    <property type="component" value="Unassembled WGS sequence"/>
</dbReference>
<feature type="compositionally biased region" description="Low complexity" evidence="2">
    <location>
        <begin position="94"/>
        <end position="106"/>
    </location>
</feature>
<dbReference type="EMBL" id="JAZHXJ010001470">
    <property type="protein sequence ID" value="KAL1844774.1"/>
    <property type="molecule type" value="Genomic_DNA"/>
</dbReference>
<comment type="caution">
    <text evidence="4">The sequence shown here is derived from an EMBL/GenBank/DDBJ whole genome shotgun (WGS) entry which is preliminary data.</text>
</comment>
<gene>
    <name evidence="4" type="ORF">VTK73DRAFT_1819</name>
</gene>
<accession>A0ABR3VSX7</accession>
<keyword evidence="1" id="KW-0863">Zinc-finger</keyword>
<feature type="domain" description="C3H1-type" evidence="3">
    <location>
        <begin position="168"/>
        <end position="196"/>
    </location>
</feature>
<evidence type="ECO:0000313" key="5">
    <source>
        <dbReference type="Proteomes" id="UP001586593"/>
    </source>
</evidence>
<dbReference type="PANTHER" id="PTHR37543">
    <property type="entry name" value="CCCH ZINC FINGER DNA BINDING PROTEIN (AFU_ORTHOLOGUE AFUA_5G12760)"/>
    <property type="match status" value="1"/>
</dbReference>
<keyword evidence="1" id="KW-0862">Zinc</keyword>
<dbReference type="Pfam" id="PF25543">
    <property type="entry name" value="zf-CCCH_tandem"/>
    <property type="match status" value="1"/>
</dbReference>
<sequence length="268" mass="29854">MMRVMLRVNQCRHVMMGPCLDNGYLPFLSEYKGQPFAAGRITLIEMTPSTPGFHALGFRMTSMPNVFRSQPLPDKSVNSLPVRPASTSTDGAAVPTPSGSSVSPPSDHTAASWAALGKNGLPSKTINVAPKKPAPPRFYLVNKHGERLDEELPRWDPNAEKRFSKRIKETGNMCNNYQLRGRCPDGEFCPYDHGERLGPAELLVLRHKARSLKCQNGPWCDDPQCFYGHHCRFGKGCTNPSCRFADTHHIDLTPAKKIYDDGRVEVFN</sequence>
<name>A0ABR3VSX7_9PEZI</name>